<evidence type="ECO:0000256" key="4">
    <source>
        <dbReference type="ARBA" id="ARBA00022801"/>
    </source>
</evidence>
<keyword evidence="2" id="KW-0540">Nuclease</keyword>
<evidence type="ECO:0000256" key="2">
    <source>
        <dbReference type="ARBA" id="ARBA00022722"/>
    </source>
</evidence>
<name>A0ABP1EMQ8_9FLAO</name>
<evidence type="ECO:0000256" key="6">
    <source>
        <dbReference type="SAM" id="SignalP"/>
    </source>
</evidence>
<protein>
    <submittedName>
        <fullName evidence="8">Por_Secre_tail domain-containing protein</fullName>
    </submittedName>
</protein>
<dbReference type="RefSeq" id="WP_348712231.1">
    <property type="nucleotide sequence ID" value="NZ_CAXIXY010000004.1"/>
</dbReference>
<dbReference type="InterPro" id="IPR026444">
    <property type="entry name" value="Secre_tail"/>
</dbReference>
<dbReference type="NCBIfam" id="TIGR04183">
    <property type="entry name" value="Por_Secre_tail"/>
    <property type="match status" value="1"/>
</dbReference>
<dbReference type="SUPFAM" id="SSF54060">
    <property type="entry name" value="His-Me finger endonucleases"/>
    <property type="match status" value="1"/>
</dbReference>
<reference evidence="8 9" key="1">
    <citation type="submission" date="2024-05" db="EMBL/GenBank/DDBJ databases">
        <authorList>
            <person name="Duchaud E."/>
        </authorList>
    </citation>
    <scope>NUCLEOTIDE SEQUENCE [LARGE SCALE GENOMIC DNA]</scope>
    <source>
        <strain evidence="8">Ena-SAMPLE-TAB-13-05-2024-13:56:06:370-140302</strain>
    </source>
</reference>
<dbReference type="PANTHER" id="PTHR33607:SF2">
    <property type="entry name" value="ENDONUCLEASE-1"/>
    <property type="match status" value="1"/>
</dbReference>
<keyword evidence="9" id="KW-1185">Reference proteome</keyword>
<dbReference type="Pfam" id="PF18962">
    <property type="entry name" value="Por_Secre_tail"/>
    <property type="match status" value="1"/>
</dbReference>
<evidence type="ECO:0000256" key="3">
    <source>
        <dbReference type="ARBA" id="ARBA00022729"/>
    </source>
</evidence>
<feature type="domain" description="Secretion system C-terminal sorting" evidence="7">
    <location>
        <begin position="277"/>
        <end position="349"/>
    </location>
</feature>
<evidence type="ECO:0000313" key="8">
    <source>
        <dbReference type="EMBL" id="CAL2086643.1"/>
    </source>
</evidence>
<dbReference type="InterPro" id="IPR007346">
    <property type="entry name" value="Endonuclease-I"/>
</dbReference>
<sequence>MIKKLLSTFLFFIAISIAAQQSYYNDVDLTKSGLALKQELATKIINTHGNQLDYTPDVWEACKATDVDPNNSSQVLLIYGYSSSGTTARTRGINDNSGSNGDWNREHVYPRSLGDPNLGSSGPGSDAHHLRPSDVQYNSQRGNKSFADGSGNSGDVSGGWYPGDEWKGDVARMMMYMYLRYGDRCLPNVVGVGSSAGTPDDMIDLFLEWNAEDPVSAIEDNRNNYHEDVSNQYAQGNRNPFIDNPNLATQIWGGPTAENRWATASVNDITKLNDVRVFPNPSYNRKITISATQSPISEIKVFSVLGKEVFTDKNPVFISNRYTIESLKSGIYLLKISSDTSFTTKKIVIN</sequence>
<gene>
    <name evidence="8" type="ORF">T190607A01A_20674</name>
</gene>
<feature type="compositionally biased region" description="Polar residues" evidence="5">
    <location>
        <begin position="89"/>
        <end position="102"/>
    </location>
</feature>
<keyword evidence="4" id="KW-0378">Hydrolase</keyword>
<proteinExistence type="inferred from homology"/>
<keyword evidence="3 6" id="KW-0732">Signal</keyword>
<comment type="similarity">
    <text evidence="1">Belongs to the EndA/NucM nuclease family.</text>
</comment>
<evidence type="ECO:0000256" key="1">
    <source>
        <dbReference type="ARBA" id="ARBA00006429"/>
    </source>
</evidence>
<dbReference type="EMBL" id="CAXIXY010000004">
    <property type="protein sequence ID" value="CAL2086643.1"/>
    <property type="molecule type" value="Genomic_DNA"/>
</dbReference>
<feature type="chain" id="PRO_5047320658" evidence="6">
    <location>
        <begin position="20"/>
        <end position="350"/>
    </location>
</feature>
<feature type="signal peptide" evidence="6">
    <location>
        <begin position="1"/>
        <end position="19"/>
    </location>
</feature>
<dbReference type="PANTHER" id="PTHR33607">
    <property type="entry name" value="ENDONUCLEASE-1"/>
    <property type="match status" value="1"/>
</dbReference>
<evidence type="ECO:0000256" key="5">
    <source>
        <dbReference type="SAM" id="MobiDB-lite"/>
    </source>
</evidence>
<evidence type="ECO:0000313" key="9">
    <source>
        <dbReference type="Proteomes" id="UP001497416"/>
    </source>
</evidence>
<feature type="region of interest" description="Disordered" evidence="5">
    <location>
        <begin position="89"/>
        <end position="158"/>
    </location>
</feature>
<accession>A0ABP1EMQ8</accession>
<comment type="caution">
    <text evidence="8">The sequence shown here is derived from an EMBL/GenBank/DDBJ whole genome shotgun (WGS) entry which is preliminary data.</text>
</comment>
<dbReference type="Proteomes" id="UP001497416">
    <property type="component" value="Unassembled WGS sequence"/>
</dbReference>
<organism evidence="8 9">
    <name type="scientific">Tenacibaculum platacis</name>
    <dbReference type="NCBI Taxonomy" id="3137852"/>
    <lineage>
        <taxon>Bacteria</taxon>
        <taxon>Pseudomonadati</taxon>
        <taxon>Bacteroidota</taxon>
        <taxon>Flavobacteriia</taxon>
        <taxon>Flavobacteriales</taxon>
        <taxon>Flavobacteriaceae</taxon>
        <taxon>Tenacibaculum</taxon>
    </lineage>
</organism>
<dbReference type="Pfam" id="PF04231">
    <property type="entry name" value="Endonuclease_1"/>
    <property type="match status" value="1"/>
</dbReference>
<dbReference type="InterPro" id="IPR044925">
    <property type="entry name" value="His-Me_finger_sf"/>
</dbReference>
<evidence type="ECO:0000259" key="7">
    <source>
        <dbReference type="Pfam" id="PF18962"/>
    </source>
</evidence>